<dbReference type="AlphaFoldDB" id="A0A835Z538"/>
<keyword evidence="5" id="KW-1185">Reference proteome</keyword>
<evidence type="ECO:0000256" key="1">
    <source>
        <dbReference type="SAM" id="MobiDB-lite"/>
    </source>
</evidence>
<dbReference type="SUPFAM" id="SSF46689">
    <property type="entry name" value="Homeodomain-like"/>
    <property type="match status" value="1"/>
</dbReference>
<dbReference type="PROSITE" id="PS51294">
    <property type="entry name" value="HTH_MYB"/>
    <property type="match status" value="1"/>
</dbReference>
<protein>
    <recommendedName>
        <fullName evidence="6">Myb-like domain-containing protein</fullName>
    </recommendedName>
</protein>
<reference evidence="4" key="1">
    <citation type="submission" date="2021-02" db="EMBL/GenBank/DDBJ databases">
        <title>First Annotated Genome of the Yellow-green Alga Tribonema minus.</title>
        <authorList>
            <person name="Mahan K.M."/>
        </authorList>
    </citation>
    <scope>NUCLEOTIDE SEQUENCE</scope>
    <source>
        <strain evidence="4">UTEX B ZZ1240</strain>
    </source>
</reference>
<dbReference type="CDD" id="cd00167">
    <property type="entry name" value="SANT"/>
    <property type="match status" value="1"/>
</dbReference>
<dbReference type="Gene3D" id="1.10.10.60">
    <property type="entry name" value="Homeodomain-like"/>
    <property type="match status" value="1"/>
</dbReference>
<feature type="region of interest" description="Disordered" evidence="1">
    <location>
        <begin position="83"/>
        <end position="104"/>
    </location>
</feature>
<comment type="caution">
    <text evidence="4">The sequence shown here is derived from an EMBL/GenBank/DDBJ whole genome shotgun (WGS) entry which is preliminary data.</text>
</comment>
<feature type="region of interest" description="Disordered" evidence="1">
    <location>
        <begin position="1"/>
        <end position="43"/>
    </location>
</feature>
<evidence type="ECO:0000259" key="2">
    <source>
        <dbReference type="PROSITE" id="PS50090"/>
    </source>
</evidence>
<dbReference type="InterPro" id="IPR009057">
    <property type="entry name" value="Homeodomain-like_sf"/>
</dbReference>
<accession>A0A835Z538</accession>
<feature type="domain" description="Myb-like" evidence="2">
    <location>
        <begin position="108"/>
        <end position="151"/>
    </location>
</feature>
<dbReference type="Proteomes" id="UP000664859">
    <property type="component" value="Unassembled WGS sequence"/>
</dbReference>
<dbReference type="EMBL" id="JAFCMP010000109">
    <property type="protein sequence ID" value="KAG5186613.1"/>
    <property type="molecule type" value="Genomic_DNA"/>
</dbReference>
<feature type="compositionally biased region" description="Pro residues" evidence="1">
    <location>
        <begin position="7"/>
        <end position="32"/>
    </location>
</feature>
<name>A0A835Z538_9STRA</name>
<evidence type="ECO:0000313" key="4">
    <source>
        <dbReference type="EMBL" id="KAG5186613.1"/>
    </source>
</evidence>
<evidence type="ECO:0008006" key="6">
    <source>
        <dbReference type="Google" id="ProtNLM"/>
    </source>
</evidence>
<gene>
    <name evidence="4" type="ORF">JKP88DRAFT_179630</name>
</gene>
<evidence type="ECO:0000259" key="3">
    <source>
        <dbReference type="PROSITE" id="PS51294"/>
    </source>
</evidence>
<feature type="compositionally biased region" description="Pro residues" evidence="1">
    <location>
        <begin position="90"/>
        <end position="102"/>
    </location>
</feature>
<proteinExistence type="predicted"/>
<feature type="non-terminal residue" evidence="4">
    <location>
        <position position="151"/>
    </location>
</feature>
<dbReference type="InterPro" id="IPR001005">
    <property type="entry name" value="SANT/Myb"/>
</dbReference>
<dbReference type="Pfam" id="PF00249">
    <property type="entry name" value="Myb_DNA-binding"/>
    <property type="match status" value="1"/>
</dbReference>
<sequence length="151" mass="16603">MRYAHPPHNPPPNPPPPPPQTPPPPLLFPPAPRSRVTPYRRASRLLTSESLSCYAHHTNNARSPLPPPPSISPQYTFTCLHPQPHRVTLTPPPPHPPPPPPLHDLRARAAIKRTDYTPAEDAAVLAGHAQLGNRWSQIALSVPGRTENSIR</sequence>
<organism evidence="4 5">
    <name type="scientific">Tribonema minus</name>
    <dbReference type="NCBI Taxonomy" id="303371"/>
    <lineage>
        <taxon>Eukaryota</taxon>
        <taxon>Sar</taxon>
        <taxon>Stramenopiles</taxon>
        <taxon>Ochrophyta</taxon>
        <taxon>PX clade</taxon>
        <taxon>Xanthophyceae</taxon>
        <taxon>Tribonematales</taxon>
        <taxon>Tribonemataceae</taxon>
        <taxon>Tribonema</taxon>
    </lineage>
</organism>
<dbReference type="PROSITE" id="PS50090">
    <property type="entry name" value="MYB_LIKE"/>
    <property type="match status" value="1"/>
</dbReference>
<dbReference type="InterPro" id="IPR017930">
    <property type="entry name" value="Myb_dom"/>
</dbReference>
<dbReference type="OrthoDB" id="2143914at2759"/>
<feature type="domain" description="HTH myb-type" evidence="3">
    <location>
        <begin position="108"/>
        <end position="151"/>
    </location>
</feature>
<evidence type="ECO:0000313" key="5">
    <source>
        <dbReference type="Proteomes" id="UP000664859"/>
    </source>
</evidence>